<keyword evidence="3" id="KW-1003">Cell membrane</keyword>
<dbReference type="InterPro" id="IPR050171">
    <property type="entry name" value="MFS_Transporters"/>
</dbReference>
<evidence type="ECO:0000313" key="10">
    <source>
        <dbReference type="Proteomes" id="UP001157034"/>
    </source>
</evidence>
<dbReference type="PANTHER" id="PTHR23517">
    <property type="entry name" value="RESISTANCE PROTEIN MDTM, PUTATIVE-RELATED-RELATED"/>
    <property type="match status" value="1"/>
</dbReference>
<dbReference type="PROSITE" id="PS50850">
    <property type="entry name" value="MFS"/>
    <property type="match status" value="1"/>
</dbReference>
<dbReference type="Proteomes" id="UP001157034">
    <property type="component" value="Unassembled WGS sequence"/>
</dbReference>
<feature type="transmembrane region" description="Helical" evidence="7">
    <location>
        <begin position="106"/>
        <end position="128"/>
    </location>
</feature>
<evidence type="ECO:0000256" key="3">
    <source>
        <dbReference type="ARBA" id="ARBA00022475"/>
    </source>
</evidence>
<evidence type="ECO:0000256" key="5">
    <source>
        <dbReference type="ARBA" id="ARBA00022989"/>
    </source>
</evidence>
<evidence type="ECO:0000256" key="1">
    <source>
        <dbReference type="ARBA" id="ARBA00004651"/>
    </source>
</evidence>
<name>A0ABQ6K1Y0_9MICO</name>
<gene>
    <name evidence="9" type="ORF">GCM10025881_14410</name>
</gene>
<feature type="transmembrane region" description="Helical" evidence="7">
    <location>
        <begin position="49"/>
        <end position="69"/>
    </location>
</feature>
<organism evidence="9 10">
    <name type="scientific">Pseudolysinimonas kribbensis</name>
    <dbReference type="NCBI Taxonomy" id="433641"/>
    <lineage>
        <taxon>Bacteria</taxon>
        <taxon>Bacillati</taxon>
        <taxon>Actinomycetota</taxon>
        <taxon>Actinomycetes</taxon>
        <taxon>Micrococcales</taxon>
        <taxon>Microbacteriaceae</taxon>
        <taxon>Pseudolysinimonas</taxon>
    </lineage>
</organism>
<feature type="transmembrane region" description="Helical" evidence="7">
    <location>
        <begin position="252"/>
        <end position="274"/>
    </location>
</feature>
<keyword evidence="4 7" id="KW-0812">Transmembrane</keyword>
<feature type="transmembrane region" description="Helical" evidence="7">
    <location>
        <begin position="281"/>
        <end position="300"/>
    </location>
</feature>
<feature type="transmembrane region" description="Helical" evidence="7">
    <location>
        <begin position="12"/>
        <end position="37"/>
    </location>
</feature>
<evidence type="ECO:0000256" key="2">
    <source>
        <dbReference type="ARBA" id="ARBA00022448"/>
    </source>
</evidence>
<dbReference type="SUPFAM" id="SSF103473">
    <property type="entry name" value="MFS general substrate transporter"/>
    <property type="match status" value="1"/>
</dbReference>
<evidence type="ECO:0000313" key="9">
    <source>
        <dbReference type="EMBL" id="GMA94617.1"/>
    </source>
</evidence>
<dbReference type="Gene3D" id="1.20.1250.20">
    <property type="entry name" value="MFS general substrate transporter like domains"/>
    <property type="match status" value="1"/>
</dbReference>
<feature type="transmembrane region" description="Helical" evidence="7">
    <location>
        <begin position="171"/>
        <end position="191"/>
    </location>
</feature>
<evidence type="ECO:0000256" key="4">
    <source>
        <dbReference type="ARBA" id="ARBA00022692"/>
    </source>
</evidence>
<proteinExistence type="predicted"/>
<dbReference type="Pfam" id="PF07690">
    <property type="entry name" value="MFS_1"/>
    <property type="match status" value="1"/>
</dbReference>
<accession>A0ABQ6K1Y0</accession>
<feature type="transmembrane region" description="Helical" evidence="7">
    <location>
        <begin position="371"/>
        <end position="391"/>
    </location>
</feature>
<dbReference type="InterPro" id="IPR020846">
    <property type="entry name" value="MFS_dom"/>
</dbReference>
<comment type="subcellular location">
    <subcellularLocation>
        <location evidence="1">Cell membrane</location>
        <topology evidence="1">Multi-pass membrane protein</topology>
    </subcellularLocation>
</comment>
<keyword evidence="2" id="KW-0813">Transport</keyword>
<keyword evidence="10" id="KW-1185">Reference proteome</keyword>
<keyword evidence="5 7" id="KW-1133">Transmembrane helix</keyword>
<comment type="caution">
    <text evidence="9">The sequence shown here is derived from an EMBL/GenBank/DDBJ whole genome shotgun (WGS) entry which is preliminary data.</text>
</comment>
<keyword evidence="6 7" id="KW-0472">Membrane</keyword>
<feature type="transmembrane region" description="Helical" evidence="7">
    <location>
        <begin position="306"/>
        <end position="331"/>
    </location>
</feature>
<sequence>MTSASSARFLPAGVATAGSAVAFSSLYLGAGALTPLLVAYQTRWDFPPAMLNVAFAVYAVGFLVAALTLGSLSDHVGRRPVLAGALVVQLASDVLFLVGTDIGWVIAGRVVQGVASGAATSAFTAALVELAPRGRKNLGAVLGNVSLTGGLALGSLLAGLALQFSPDANEIVFVVLIVLTVVGGVAVIASPETAGGQGGTARSLVPRVTVPAPARAQFAALAPVIAAVWMLAGLSGGLAPAMVRSVFALDSGFVNGFTGFVAPAVATLVALLLTRMSAGRATGIGIAASLIGSLGIVAGISADSLAIVLAGQAIAGLAFGASFSGAIRLILPLAPAHQRAAVVAAVYVVSYLAFGVPIVVEGVLATPFGTVPAVVGYTIVTILLTLVSLLAQLRLRRTV</sequence>
<protein>
    <submittedName>
        <fullName evidence="9">MFS transporter</fullName>
    </submittedName>
</protein>
<feature type="domain" description="Major facilitator superfamily (MFS) profile" evidence="8">
    <location>
        <begin position="15"/>
        <end position="396"/>
    </location>
</feature>
<dbReference type="RefSeq" id="WP_284253517.1">
    <property type="nucleotide sequence ID" value="NZ_BAAAQO010000002.1"/>
</dbReference>
<feature type="transmembrane region" description="Helical" evidence="7">
    <location>
        <begin position="81"/>
        <end position="100"/>
    </location>
</feature>
<feature type="transmembrane region" description="Helical" evidence="7">
    <location>
        <begin position="140"/>
        <end position="165"/>
    </location>
</feature>
<reference evidence="10" key="1">
    <citation type="journal article" date="2019" name="Int. J. Syst. Evol. Microbiol.">
        <title>The Global Catalogue of Microorganisms (GCM) 10K type strain sequencing project: providing services to taxonomists for standard genome sequencing and annotation.</title>
        <authorList>
            <consortium name="The Broad Institute Genomics Platform"/>
            <consortium name="The Broad Institute Genome Sequencing Center for Infectious Disease"/>
            <person name="Wu L."/>
            <person name="Ma J."/>
        </authorList>
    </citation>
    <scope>NUCLEOTIDE SEQUENCE [LARGE SCALE GENOMIC DNA]</scope>
    <source>
        <strain evidence="10">NBRC 108894</strain>
    </source>
</reference>
<dbReference type="InterPro" id="IPR011701">
    <property type="entry name" value="MFS"/>
</dbReference>
<dbReference type="PANTHER" id="PTHR23517:SF13">
    <property type="entry name" value="MAJOR FACILITATOR SUPERFAMILY MFS_1"/>
    <property type="match status" value="1"/>
</dbReference>
<dbReference type="EMBL" id="BSVB01000001">
    <property type="protein sequence ID" value="GMA94617.1"/>
    <property type="molecule type" value="Genomic_DNA"/>
</dbReference>
<feature type="transmembrane region" description="Helical" evidence="7">
    <location>
        <begin position="340"/>
        <end position="359"/>
    </location>
</feature>
<evidence type="ECO:0000256" key="6">
    <source>
        <dbReference type="ARBA" id="ARBA00023136"/>
    </source>
</evidence>
<dbReference type="InterPro" id="IPR036259">
    <property type="entry name" value="MFS_trans_sf"/>
</dbReference>
<evidence type="ECO:0000259" key="8">
    <source>
        <dbReference type="PROSITE" id="PS50850"/>
    </source>
</evidence>
<feature type="transmembrane region" description="Helical" evidence="7">
    <location>
        <begin position="212"/>
        <end position="232"/>
    </location>
</feature>
<evidence type="ECO:0000256" key="7">
    <source>
        <dbReference type="SAM" id="Phobius"/>
    </source>
</evidence>